<keyword evidence="3 5" id="KW-0520">NAD</keyword>
<dbReference type="AlphaFoldDB" id="A0A919MAE2"/>
<evidence type="ECO:0000256" key="1">
    <source>
        <dbReference type="ARBA" id="ARBA00006382"/>
    </source>
</evidence>
<evidence type="ECO:0000256" key="5">
    <source>
        <dbReference type="PIRSR" id="PIRSR000188-2"/>
    </source>
</evidence>
<gene>
    <name evidence="8" type="ORF">Acy02nite_83140</name>
</gene>
<keyword evidence="2 6" id="KW-0560">Oxidoreductase</keyword>
<dbReference type="PANTHER" id="PTHR42722">
    <property type="entry name" value="LEUCINE DEHYDROGENASE"/>
    <property type="match status" value="1"/>
</dbReference>
<evidence type="ECO:0000256" key="3">
    <source>
        <dbReference type="ARBA" id="ARBA00023027"/>
    </source>
</evidence>
<dbReference type="InterPro" id="IPR006095">
    <property type="entry name" value="Glu/Leu/Phe/Val/Trp_DH"/>
</dbReference>
<dbReference type="PANTHER" id="PTHR42722:SF1">
    <property type="entry name" value="VALINE DEHYDROGENASE"/>
    <property type="match status" value="1"/>
</dbReference>
<dbReference type="Pfam" id="PF00208">
    <property type="entry name" value="ELFV_dehydrog"/>
    <property type="match status" value="2"/>
</dbReference>
<dbReference type="SUPFAM" id="SSF53223">
    <property type="entry name" value="Aminoacid dehydrogenase-like, N-terminal domain"/>
    <property type="match status" value="1"/>
</dbReference>
<keyword evidence="9" id="KW-1185">Reference proteome</keyword>
<dbReference type="InterPro" id="IPR046346">
    <property type="entry name" value="Aminoacid_DH-like_N_sf"/>
</dbReference>
<evidence type="ECO:0000313" key="8">
    <source>
        <dbReference type="EMBL" id="GID70433.1"/>
    </source>
</evidence>
<name>A0A919MAE2_9ACTN</name>
<dbReference type="InterPro" id="IPR036291">
    <property type="entry name" value="NAD(P)-bd_dom_sf"/>
</dbReference>
<sequence length="341" mass="35213">MEHELVITRRGHRTGLPITVAVHSTARGMAAGGCRLTHYPHWRDAVTDALRLSAAMTGKTTLAGLPLGGGKTVVALPAGHLPDRRALLLDVGDTIAFLGGRYATGPDVGTGPDDMAVIGERTEHVFCRPASAGGSGDSSEHTATGVIAALRAVCRQRFGSPDLAGRRFAILGLGRVGGHVLRLLAAERAHLVAADTEDRGALAARHGATWVSPRDCLAADVDVLIPAALGGLLTAASVPALRCAAIAGPANNQLDVPATADLLHERGILWAPDVVVSAGGLIHATAVELLHETPEQVAARLHGIGDTLATILQTAATTGVTPATVVDQLITQDQDRFAVRH</sequence>
<dbReference type="Gene3D" id="3.40.50.10860">
    <property type="entry name" value="Leucine Dehydrogenase, chain A, domain 1"/>
    <property type="match status" value="1"/>
</dbReference>
<dbReference type="GO" id="GO:0000166">
    <property type="term" value="F:nucleotide binding"/>
    <property type="evidence" value="ECO:0007669"/>
    <property type="project" value="UniProtKB-KW"/>
</dbReference>
<dbReference type="GO" id="GO:0006520">
    <property type="term" value="P:amino acid metabolic process"/>
    <property type="evidence" value="ECO:0007669"/>
    <property type="project" value="InterPro"/>
</dbReference>
<evidence type="ECO:0000256" key="6">
    <source>
        <dbReference type="RuleBase" id="RU004417"/>
    </source>
</evidence>
<dbReference type="InterPro" id="IPR016211">
    <property type="entry name" value="Glu/Phe/Leu/Val/Trp_DH_bac/arc"/>
</dbReference>
<evidence type="ECO:0000256" key="4">
    <source>
        <dbReference type="PIRSR" id="PIRSR000188-1"/>
    </source>
</evidence>
<feature type="active site" description="Proton donor/acceptor" evidence="4">
    <location>
        <position position="71"/>
    </location>
</feature>
<evidence type="ECO:0000313" key="9">
    <source>
        <dbReference type="Proteomes" id="UP000619479"/>
    </source>
</evidence>
<reference evidence="8" key="1">
    <citation type="submission" date="2021-01" db="EMBL/GenBank/DDBJ databases">
        <title>Whole genome shotgun sequence of Actinoplanes cyaneus NBRC 14990.</title>
        <authorList>
            <person name="Komaki H."/>
            <person name="Tamura T."/>
        </authorList>
    </citation>
    <scope>NUCLEOTIDE SEQUENCE</scope>
    <source>
        <strain evidence="8">NBRC 14990</strain>
    </source>
</reference>
<feature type="binding site" evidence="5">
    <location>
        <begin position="172"/>
        <end position="177"/>
    </location>
    <ligand>
        <name>NAD(+)</name>
        <dbReference type="ChEBI" id="CHEBI:57540"/>
    </ligand>
</feature>
<protein>
    <submittedName>
        <fullName evidence="8">Leucine dehydrogenase</fullName>
    </submittedName>
</protein>
<dbReference type="Pfam" id="PF02812">
    <property type="entry name" value="ELFV_dehydrog_N"/>
    <property type="match status" value="1"/>
</dbReference>
<comment type="similarity">
    <text evidence="1 6">Belongs to the Glu/Leu/Phe/Val dehydrogenases family.</text>
</comment>
<dbReference type="InterPro" id="IPR006097">
    <property type="entry name" value="Glu/Leu/Phe/Val/Trp_DH_dimer"/>
</dbReference>
<dbReference type="Gene3D" id="3.40.50.720">
    <property type="entry name" value="NAD(P)-binding Rossmann-like Domain"/>
    <property type="match status" value="1"/>
</dbReference>
<evidence type="ECO:0000256" key="2">
    <source>
        <dbReference type="ARBA" id="ARBA00023002"/>
    </source>
</evidence>
<feature type="domain" description="Glutamate/phenylalanine/leucine/valine/L-tryptophan dehydrogenase C-terminal" evidence="7">
    <location>
        <begin position="136"/>
        <end position="335"/>
    </location>
</feature>
<comment type="caution">
    <text evidence="8">The sequence shown here is derived from an EMBL/GenBank/DDBJ whole genome shotgun (WGS) entry which is preliminary data.</text>
</comment>
<organism evidence="8 9">
    <name type="scientific">Actinoplanes cyaneus</name>
    <dbReference type="NCBI Taxonomy" id="52696"/>
    <lineage>
        <taxon>Bacteria</taxon>
        <taxon>Bacillati</taxon>
        <taxon>Actinomycetota</taxon>
        <taxon>Actinomycetes</taxon>
        <taxon>Micromonosporales</taxon>
        <taxon>Micromonosporaceae</taxon>
        <taxon>Actinoplanes</taxon>
    </lineage>
</organism>
<accession>A0A919MAE2</accession>
<dbReference type="SUPFAM" id="SSF51735">
    <property type="entry name" value="NAD(P)-binding Rossmann-fold domains"/>
    <property type="match status" value="1"/>
</dbReference>
<dbReference type="EMBL" id="BOMH01000074">
    <property type="protein sequence ID" value="GID70433.1"/>
    <property type="molecule type" value="Genomic_DNA"/>
</dbReference>
<keyword evidence="5" id="KW-0547">Nucleotide-binding</keyword>
<dbReference type="Proteomes" id="UP000619479">
    <property type="component" value="Unassembled WGS sequence"/>
</dbReference>
<dbReference type="InterPro" id="IPR006096">
    <property type="entry name" value="Glu/Leu/Phe/Val/Trp_DH_C"/>
</dbReference>
<evidence type="ECO:0000259" key="7">
    <source>
        <dbReference type="SMART" id="SM00839"/>
    </source>
</evidence>
<dbReference type="PRINTS" id="PR00082">
    <property type="entry name" value="GLFDHDRGNASE"/>
</dbReference>
<dbReference type="RefSeq" id="WP_203754215.1">
    <property type="nucleotide sequence ID" value="NZ_BAAAUC010000056.1"/>
</dbReference>
<dbReference type="SMART" id="SM00839">
    <property type="entry name" value="ELFV_dehydrog"/>
    <property type="match status" value="1"/>
</dbReference>
<dbReference type="PIRSF" id="PIRSF000188">
    <property type="entry name" value="Phe_leu_dh"/>
    <property type="match status" value="1"/>
</dbReference>
<proteinExistence type="inferred from homology"/>
<dbReference type="GO" id="GO:0016639">
    <property type="term" value="F:oxidoreductase activity, acting on the CH-NH2 group of donors, NAD or NADP as acceptor"/>
    <property type="evidence" value="ECO:0007669"/>
    <property type="project" value="InterPro"/>
</dbReference>
<dbReference type="CDD" id="cd01075">
    <property type="entry name" value="NAD_bind_Leu_Phe_Val_DH"/>
    <property type="match status" value="1"/>
</dbReference>